<evidence type="ECO:0000313" key="8">
    <source>
        <dbReference type="EMBL" id="MDT3330328.1"/>
    </source>
</evidence>
<protein>
    <recommendedName>
        <fullName evidence="3 5">Regulatory protein RecX</fullName>
    </recommendedName>
</protein>
<dbReference type="InterPro" id="IPR036388">
    <property type="entry name" value="WH-like_DNA-bd_sf"/>
</dbReference>
<keyword evidence="9" id="KW-1185">Reference proteome</keyword>
<evidence type="ECO:0000256" key="2">
    <source>
        <dbReference type="ARBA" id="ARBA00009695"/>
    </source>
</evidence>
<dbReference type="InterPro" id="IPR053924">
    <property type="entry name" value="RecX_HTH_2nd"/>
</dbReference>
<dbReference type="PANTHER" id="PTHR33602:SF1">
    <property type="entry name" value="REGULATORY PROTEIN RECX FAMILY PROTEIN"/>
    <property type="match status" value="1"/>
</dbReference>
<dbReference type="PANTHER" id="PTHR33602">
    <property type="entry name" value="REGULATORY PROTEIN RECX FAMILY PROTEIN"/>
    <property type="match status" value="1"/>
</dbReference>
<comment type="subcellular location">
    <subcellularLocation>
        <location evidence="1 5">Cytoplasm</location>
    </subcellularLocation>
</comment>
<feature type="compositionally biased region" description="Basic and acidic residues" evidence="6">
    <location>
        <begin position="1"/>
        <end position="11"/>
    </location>
</feature>
<evidence type="ECO:0000313" key="9">
    <source>
        <dbReference type="Proteomes" id="UP001262835"/>
    </source>
</evidence>
<organism evidence="8 9">
    <name type="scientific">Microbacterium aquilitoris</name>
    <dbReference type="NCBI Taxonomy" id="3067307"/>
    <lineage>
        <taxon>Bacteria</taxon>
        <taxon>Bacillati</taxon>
        <taxon>Actinomycetota</taxon>
        <taxon>Actinomycetes</taxon>
        <taxon>Micrococcales</taxon>
        <taxon>Microbacteriaceae</taxon>
        <taxon>Microbacterium</taxon>
    </lineage>
</organism>
<dbReference type="EMBL" id="JAUZVT010000001">
    <property type="protein sequence ID" value="MDT3330328.1"/>
    <property type="molecule type" value="Genomic_DNA"/>
</dbReference>
<dbReference type="RefSeq" id="WP_311869578.1">
    <property type="nucleotide sequence ID" value="NZ_JAUZVT010000001.1"/>
</dbReference>
<sequence>MTDSNGGERDSLAPVIPLFGRRTEAPADAGDVTGNGDDPQPWHATWIAERAASERSAARAAHPATGTVPVVAPAGEDAPAAVAERILLRKLRTRSLSLREARSVLREHDLDEAELEGIIDRFVSLGYLDDAALAEQLIDKATSRKAQGRMAIAQGLSQRGIPRDVIDEALDQLPDDEAERALEFARSKVRGLEGLDRDTALRRLAGQLARRGYGSVALSVARRALDEASAPPRHGVRFEP</sequence>
<name>A0ABU3GI02_9MICO</name>
<feature type="domain" description="RecX second three-helical" evidence="7">
    <location>
        <begin position="129"/>
        <end position="170"/>
    </location>
</feature>
<feature type="region of interest" description="Disordered" evidence="6">
    <location>
        <begin position="1"/>
        <end position="42"/>
    </location>
</feature>
<comment type="function">
    <text evidence="5">Modulates RecA activity.</text>
</comment>
<evidence type="ECO:0000256" key="5">
    <source>
        <dbReference type="HAMAP-Rule" id="MF_01114"/>
    </source>
</evidence>
<evidence type="ECO:0000259" key="7">
    <source>
        <dbReference type="Pfam" id="PF02631"/>
    </source>
</evidence>
<proteinExistence type="inferred from homology"/>
<comment type="caution">
    <text evidence="8">The sequence shown here is derived from an EMBL/GenBank/DDBJ whole genome shotgun (WGS) entry which is preliminary data.</text>
</comment>
<reference evidence="8 9" key="1">
    <citation type="submission" date="2023-08" db="EMBL/GenBank/DDBJ databases">
        <title>Microbacterium aquilitoris sp. nov. and Microbacterium gwkjibeachense sp. nov., isolated from beach.</title>
        <authorList>
            <person name="Lee S.D."/>
            <person name="Yang H."/>
            <person name="Kim I."/>
        </authorList>
    </citation>
    <scope>NUCLEOTIDE SEQUENCE [LARGE SCALE GENOMIC DNA]</scope>
    <source>
        <strain evidence="8 9">KSW-18</strain>
    </source>
</reference>
<evidence type="ECO:0000256" key="6">
    <source>
        <dbReference type="SAM" id="MobiDB-lite"/>
    </source>
</evidence>
<gene>
    <name evidence="5" type="primary">recX</name>
    <name evidence="8" type="ORF">Q9S78_06575</name>
</gene>
<dbReference type="Pfam" id="PF02631">
    <property type="entry name" value="RecX_HTH2"/>
    <property type="match status" value="1"/>
</dbReference>
<dbReference type="Proteomes" id="UP001262835">
    <property type="component" value="Unassembled WGS sequence"/>
</dbReference>
<dbReference type="HAMAP" id="MF_01114">
    <property type="entry name" value="RecX"/>
    <property type="match status" value="1"/>
</dbReference>
<evidence type="ECO:0000256" key="1">
    <source>
        <dbReference type="ARBA" id="ARBA00004496"/>
    </source>
</evidence>
<dbReference type="InterPro" id="IPR003783">
    <property type="entry name" value="Regulatory_RecX"/>
</dbReference>
<accession>A0ABU3GI02</accession>
<dbReference type="Gene3D" id="1.10.10.10">
    <property type="entry name" value="Winged helix-like DNA-binding domain superfamily/Winged helix DNA-binding domain"/>
    <property type="match status" value="1"/>
</dbReference>
<comment type="similarity">
    <text evidence="2 5">Belongs to the RecX family.</text>
</comment>
<keyword evidence="4 5" id="KW-0963">Cytoplasm</keyword>
<evidence type="ECO:0000256" key="4">
    <source>
        <dbReference type="ARBA" id="ARBA00022490"/>
    </source>
</evidence>
<evidence type="ECO:0000256" key="3">
    <source>
        <dbReference type="ARBA" id="ARBA00018111"/>
    </source>
</evidence>